<gene>
    <name evidence="1" type="ORF">OVA965_LOCUS2127</name>
    <name evidence="2" type="ORF">TMI583_LOCUS2127</name>
</gene>
<organism evidence="1 3">
    <name type="scientific">Didymodactylos carnosus</name>
    <dbReference type="NCBI Taxonomy" id="1234261"/>
    <lineage>
        <taxon>Eukaryota</taxon>
        <taxon>Metazoa</taxon>
        <taxon>Spiralia</taxon>
        <taxon>Gnathifera</taxon>
        <taxon>Rotifera</taxon>
        <taxon>Eurotatoria</taxon>
        <taxon>Bdelloidea</taxon>
        <taxon>Philodinida</taxon>
        <taxon>Philodinidae</taxon>
        <taxon>Didymodactylos</taxon>
    </lineage>
</organism>
<dbReference type="InterPro" id="IPR029033">
    <property type="entry name" value="His_PPase_superfam"/>
</dbReference>
<evidence type="ECO:0000313" key="1">
    <source>
        <dbReference type="EMBL" id="CAF0753118.1"/>
    </source>
</evidence>
<name>A0A8S2CWN0_9BILA</name>
<protein>
    <submittedName>
        <fullName evidence="1">Uncharacterized protein</fullName>
    </submittedName>
</protein>
<evidence type="ECO:0000313" key="3">
    <source>
        <dbReference type="Proteomes" id="UP000677228"/>
    </source>
</evidence>
<accession>A0A8S2CWN0</accession>
<dbReference type="EMBL" id="CAJOBA010000438">
    <property type="protein sequence ID" value="CAF3532003.1"/>
    <property type="molecule type" value="Genomic_DNA"/>
</dbReference>
<reference evidence="1" key="1">
    <citation type="submission" date="2021-02" db="EMBL/GenBank/DDBJ databases">
        <authorList>
            <person name="Nowell W R."/>
        </authorList>
    </citation>
    <scope>NUCLEOTIDE SEQUENCE</scope>
</reference>
<dbReference type="Proteomes" id="UP000677228">
    <property type="component" value="Unassembled WGS sequence"/>
</dbReference>
<proteinExistence type="predicted"/>
<dbReference type="Gene3D" id="3.40.50.1240">
    <property type="entry name" value="Phosphoglycerate mutase-like"/>
    <property type="match status" value="1"/>
</dbReference>
<evidence type="ECO:0000313" key="2">
    <source>
        <dbReference type="EMBL" id="CAF3532003.1"/>
    </source>
</evidence>
<sequence>MNSMYSKINQYIDPSYLFFGTPSRKRESSVAIDHDPYYGYAHSSTWSNNNPSHADQPLRFIVIRHGERVDVIYGAGWTQRAFPYGQYHPFDANMPPGLPYRAKLSIP</sequence>
<comment type="caution">
    <text evidence="1">The sequence shown here is derived from an EMBL/GenBank/DDBJ whole genome shotgun (WGS) entry which is preliminary data.</text>
</comment>
<dbReference type="Proteomes" id="UP000682733">
    <property type="component" value="Unassembled WGS sequence"/>
</dbReference>
<dbReference type="AlphaFoldDB" id="A0A8S2CWN0"/>
<dbReference type="EMBL" id="CAJNOK010000438">
    <property type="protein sequence ID" value="CAF0753118.1"/>
    <property type="molecule type" value="Genomic_DNA"/>
</dbReference>